<dbReference type="PRINTS" id="PR01438">
    <property type="entry name" value="UNVRSLSTRESS"/>
</dbReference>
<dbReference type="InterPro" id="IPR014729">
    <property type="entry name" value="Rossmann-like_a/b/a_fold"/>
</dbReference>
<feature type="domain" description="UspA" evidence="2">
    <location>
        <begin position="164"/>
        <end position="314"/>
    </location>
</feature>
<evidence type="ECO:0000256" key="1">
    <source>
        <dbReference type="ARBA" id="ARBA00008791"/>
    </source>
</evidence>
<comment type="similarity">
    <text evidence="1">Belongs to the universal stress protein A family.</text>
</comment>
<sequence length="324" mass="35014">MFKRILVPLDRSEVAEKALPVAFRIARATGASVLVLNVLSSGTDYAWTMLQAPMVIGEYVEQEQQDAQKYMQKIEALGQKEQVSLSSLLARGNAPDTIMEVATEQKCDLIVLCSHGASGLQRWVMGSVAAQVARHSTVPTLILQEKAEQSIVQRVQAGQQISALVALDGGPGAETLLKPAVYLSSLLSSPKPGKVRLIHVVSQSTLRGRDESGRHEKQMKEFAKLGAEKYLNEVKQRIEKEVGAQLSCQIETVVLSGSDVASVLLDTAKSCEQAGEGAILALATHGRSALSRWIIGSAADRVLSTSQHPLLIYRPEEAQKQPQA</sequence>
<dbReference type="AlphaFoldDB" id="A0A455SFZ6"/>
<feature type="domain" description="UspA" evidence="2">
    <location>
        <begin position="1"/>
        <end position="143"/>
    </location>
</feature>
<dbReference type="InterPro" id="IPR006015">
    <property type="entry name" value="Universal_stress_UspA"/>
</dbReference>
<evidence type="ECO:0000313" key="3">
    <source>
        <dbReference type="EMBL" id="BBH86676.1"/>
    </source>
</evidence>
<evidence type="ECO:0000259" key="2">
    <source>
        <dbReference type="Pfam" id="PF00582"/>
    </source>
</evidence>
<gene>
    <name evidence="3" type="primary">uspA</name>
    <name evidence="3" type="ORF">KTC_14270</name>
</gene>
<reference evidence="3" key="1">
    <citation type="submission" date="2018-12" db="EMBL/GenBank/DDBJ databases">
        <title>Novel natural products biosynthetic potential of the class Ktedonobacteria.</title>
        <authorList>
            <person name="Zheng Y."/>
            <person name="Saitou A."/>
            <person name="Wang C.M."/>
            <person name="Toyoda A."/>
            <person name="Minakuchi Y."/>
            <person name="Sekiguchi Y."/>
            <person name="Ueda K."/>
            <person name="Takano H."/>
            <person name="Sakai Y."/>
            <person name="Yokota A."/>
            <person name="Yabe S."/>
        </authorList>
    </citation>
    <scope>NUCLEOTIDE SEQUENCE</scope>
    <source>
        <strain evidence="3">COM3</strain>
    </source>
</reference>
<protein>
    <submittedName>
        <fullName evidence="3">Universal stress protein UspA</fullName>
    </submittedName>
</protein>
<proteinExistence type="inferred from homology"/>
<dbReference type="PANTHER" id="PTHR46268:SF6">
    <property type="entry name" value="UNIVERSAL STRESS PROTEIN UP12"/>
    <property type="match status" value="1"/>
</dbReference>
<organism evidence="3">
    <name type="scientific">Thermosporothrix sp. COM3</name>
    <dbReference type="NCBI Taxonomy" id="2490863"/>
    <lineage>
        <taxon>Bacteria</taxon>
        <taxon>Bacillati</taxon>
        <taxon>Chloroflexota</taxon>
        <taxon>Ktedonobacteria</taxon>
        <taxon>Ktedonobacterales</taxon>
        <taxon>Thermosporotrichaceae</taxon>
        <taxon>Thermosporothrix</taxon>
    </lineage>
</organism>
<dbReference type="InterPro" id="IPR006016">
    <property type="entry name" value="UspA"/>
</dbReference>
<name>A0A455SFZ6_9CHLR</name>
<accession>A0A455SFZ6</accession>
<dbReference type="Gene3D" id="3.40.50.620">
    <property type="entry name" value="HUPs"/>
    <property type="match status" value="2"/>
</dbReference>
<dbReference type="CDD" id="cd00293">
    <property type="entry name" value="USP-like"/>
    <property type="match status" value="2"/>
</dbReference>
<dbReference type="Pfam" id="PF00582">
    <property type="entry name" value="Usp"/>
    <property type="match status" value="2"/>
</dbReference>
<dbReference type="SUPFAM" id="SSF52402">
    <property type="entry name" value="Adenine nucleotide alpha hydrolases-like"/>
    <property type="match status" value="2"/>
</dbReference>
<dbReference type="EMBL" id="AP019376">
    <property type="protein sequence ID" value="BBH86676.1"/>
    <property type="molecule type" value="Genomic_DNA"/>
</dbReference>
<dbReference type="PANTHER" id="PTHR46268">
    <property type="entry name" value="STRESS RESPONSE PROTEIN NHAX"/>
    <property type="match status" value="1"/>
</dbReference>